<dbReference type="InterPro" id="IPR014775">
    <property type="entry name" value="L27_C"/>
</dbReference>
<dbReference type="PROSITE" id="PS51022">
    <property type="entry name" value="L27"/>
    <property type="match status" value="2"/>
</dbReference>
<organism evidence="2 3">
    <name type="scientific">Aldrovandia affinis</name>
    <dbReference type="NCBI Taxonomy" id="143900"/>
    <lineage>
        <taxon>Eukaryota</taxon>
        <taxon>Metazoa</taxon>
        <taxon>Chordata</taxon>
        <taxon>Craniata</taxon>
        <taxon>Vertebrata</taxon>
        <taxon>Euteleostomi</taxon>
        <taxon>Actinopterygii</taxon>
        <taxon>Neopterygii</taxon>
        <taxon>Teleostei</taxon>
        <taxon>Notacanthiformes</taxon>
        <taxon>Halosauridae</taxon>
        <taxon>Aldrovandia</taxon>
    </lineage>
</organism>
<keyword evidence="3" id="KW-1185">Reference proteome</keyword>
<proteinExistence type="predicted"/>
<comment type="caution">
    <text evidence="2">The sequence shown here is derived from an EMBL/GenBank/DDBJ whole genome shotgun (WGS) entry which is preliminary data.</text>
</comment>
<evidence type="ECO:0000313" key="2">
    <source>
        <dbReference type="EMBL" id="KAJ8371527.1"/>
    </source>
</evidence>
<sequence length="122" mass="13489">MTTVMQQVLDNLGALPSSTGAEDIDLIFLRGVMESPIVQSLAKAHERLGEVVLEAVQDNNMELVSEILGEINGLSRRDDSAVELSRILQEPHFQSLLEAHDMVASKSYEAPPPARRPIRTQR</sequence>
<feature type="domain" description="L27" evidence="1">
    <location>
        <begin position="53"/>
        <end position="111"/>
    </location>
</feature>
<dbReference type="InterPro" id="IPR036892">
    <property type="entry name" value="L27_dom_sf"/>
</dbReference>
<accession>A0AAD7R8E5</accession>
<dbReference type="Gene3D" id="1.10.287.650">
    <property type="entry name" value="L27 domain"/>
    <property type="match status" value="1"/>
</dbReference>
<dbReference type="SMART" id="SM00569">
    <property type="entry name" value="L27"/>
    <property type="match status" value="2"/>
</dbReference>
<reference evidence="2" key="1">
    <citation type="journal article" date="2023" name="Science">
        <title>Genome structures resolve the early diversification of teleost fishes.</title>
        <authorList>
            <person name="Parey E."/>
            <person name="Louis A."/>
            <person name="Montfort J."/>
            <person name="Bouchez O."/>
            <person name="Roques C."/>
            <person name="Iampietro C."/>
            <person name="Lluch J."/>
            <person name="Castinel A."/>
            <person name="Donnadieu C."/>
            <person name="Desvignes T."/>
            <person name="Floi Bucao C."/>
            <person name="Jouanno E."/>
            <person name="Wen M."/>
            <person name="Mejri S."/>
            <person name="Dirks R."/>
            <person name="Jansen H."/>
            <person name="Henkel C."/>
            <person name="Chen W.J."/>
            <person name="Zahm M."/>
            <person name="Cabau C."/>
            <person name="Klopp C."/>
            <person name="Thompson A.W."/>
            <person name="Robinson-Rechavi M."/>
            <person name="Braasch I."/>
            <person name="Lecointre G."/>
            <person name="Bobe J."/>
            <person name="Postlethwait J.H."/>
            <person name="Berthelot C."/>
            <person name="Roest Crollius H."/>
            <person name="Guiguen Y."/>
        </authorList>
    </citation>
    <scope>NUCLEOTIDE SEQUENCE</scope>
    <source>
        <strain evidence="2">NC1722</strain>
    </source>
</reference>
<evidence type="ECO:0000313" key="3">
    <source>
        <dbReference type="Proteomes" id="UP001221898"/>
    </source>
</evidence>
<evidence type="ECO:0000259" key="1">
    <source>
        <dbReference type="PROSITE" id="PS51022"/>
    </source>
</evidence>
<gene>
    <name evidence="2" type="ORF">AAFF_G00307640</name>
</gene>
<dbReference type="Proteomes" id="UP001221898">
    <property type="component" value="Unassembled WGS sequence"/>
</dbReference>
<dbReference type="EMBL" id="JAINUG010000447">
    <property type="protein sequence ID" value="KAJ8371527.1"/>
    <property type="molecule type" value="Genomic_DNA"/>
</dbReference>
<dbReference type="PANTHER" id="PTHR23122">
    <property type="entry name" value="MEMBRANE-ASSOCIATED GUANYLATE KINASE MAGUK"/>
    <property type="match status" value="1"/>
</dbReference>
<dbReference type="SUPFAM" id="SSF101288">
    <property type="entry name" value="L27 domain"/>
    <property type="match status" value="1"/>
</dbReference>
<dbReference type="AlphaFoldDB" id="A0AAD7R8E5"/>
<feature type="domain" description="L27" evidence="1">
    <location>
        <begin position="1"/>
        <end position="52"/>
    </location>
</feature>
<dbReference type="Pfam" id="PF02828">
    <property type="entry name" value="L27"/>
    <property type="match status" value="2"/>
</dbReference>
<name>A0AAD7R8E5_9TELE</name>
<dbReference type="InterPro" id="IPR004172">
    <property type="entry name" value="L27_dom"/>
</dbReference>
<dbReference type="InterPro" id="IPR050716">
    <property type="entry name" value="MAGUK"/>
</dbReference>
<protein>
    <recommendedName>
        <fullName evidence="1">L27 domain-containing protein</fullName>
    </recommendedName>
</protein>